<feature type="region of interest" description="Disordered" evidence="2">
    <location>
        <begin position="351"/>
        <end position="391"/>
    </location>
</feature>
<dbReference type="Pfam" id="PF05461">
    <property type="entry name" value="ApoL"/>
    <property type="match status" value="1"/>
</dbReference>
<keyword evidence="3" id="KW-1133">Transmembrane helix</keyword>
<evidence type="ECO:0000256" key="2">
    <source>
        <dbReference type="SAM" id="MobiDB-lite"/>
    </source>
</evidence>
<evidence type="ECO:0000313" key="5">
    <source>
        <dbReference type="Proteomes" id="UP000290572"/>
    </source>
</evidence>
<proteinExistence type="inferred from homology"/>
<organism evidence="4 5">
    <name type="scientific">Labeo rohita</name>
    <name type="common">Indian major carp</name>
    <name type="synonym">Cyprinus rohita</name>
    <dbReference type="NCBI Taxonomy" id="84645"/>
    <lineage>
        <taxon>Eukaryota</taxon>
        <taxon>Metazoa</taxon>
        <taxon>Chordata</taxon>
        <taxon>Craniata</taxon>
        <taxon>Vertebrata</taxon>
        <taxon>Euteleostomi</taxon>
        <taxon>Actinopterygii</taxon>
        <taxon>Neopterygii</taxon>
        <taxon>Teleostei</taxon>
        <taxon>Ostariophysi</taxon>
        <taxon>Cypriniformes</taxon>
        <taxon>Cyprinidae</taxon>
        <taxon>Labeoninae</taxon>
        <taxon>Labeonini</taxon>
        <taxon>Labeo</taxon>
    </lineage>
</organism>
<gene>
    <name evidence="4" type="ORF">ROHU_031697</name>
</gene>
<dbReference type="GO" id="GO:0016301">
    <property type="term" value="F:kinase activity"/>
    <property type="evidence" value="ECO:0007669"/>
    <property type="project" value="UniProtKB-KW"/>
</dbReference>
<feature type="region of interest" description="Disordered" evidence="2">
    <location>
        <begin position="412"/>
        <end position="431"/>
    </location>
</feature>
<name>A0A498LK85_LABRO</name>
<dbReference type="GO" id="GO:0042157">
    <property type="term" value="P:lipoprotein metabolic process"/>
    <property type="evidence" value="ECO:0007669"/>
    <property type="project" value="InterPro"/>
</dbReference>
<feature type="transmembrane region" description="Helical" evidence="3">
    <location>
        <begin position="317"/>
        <end position="336"/>
    </location>
</feature>
<dbReference type="InterPro" id="IPR008405">
    <property type="entry name" value="ApoL"/>
</dbReference>
<keyword evidence="5" id="KW-1185">Reference proteome</keyword>
<keyword evidence="3" id="KW-0472">Membrane</keyword>
<feature type="compositionally biased region" description="Polar residues" evidence="2">
    <location>
        <begin position="355"/>
        <end position="364"/>
    </location>
</feature>
<dbReference type="GO" id="GO:0016020">
    <property type="term" value="C:membrane"/>
    <property type="evidence" value="ECO:0007669"/>
    <property type="project" value="TreeGrafter"/>
</dbReference>
<dbReference type="GO" id="GO:0006869">
    <property type="term" value="P:lipid transport"/>
    <property type="evidence" value="ECO:0007669"/>
    <property type="project" value="InterPro"/>
</dbReference>
<feature type="compositionally biased region" description="Polar residues" evidence="2">
    <location>
        <begin position="419"/>
        <end position="431"/>
    </location>
</feature>
<protein>
    <submittedName>
        <fullName evidence="4">Serine threonine-kinase Nek11-like protein</fullName>
    </submittedName>
</protein>
<evidence type="ECO:0000256" key="1">
    <source>
        <dbReference type="ARBA" id="ARBA00010090"/>
    </source>
</evidence>
<dbReference type="GO" id="GO:0008289">
    <property type="term" value="F:lipid binding"/>
    <property type="evidence" value="ECO:0007669"/>
    <property type="project" value="InterPro"/>
</dbReference>
<keyword evidence="4" id="KW-0418">Kinase</keyword>
<dbReference type="SUPFAM" id="SSF56112">
    <property type="entry name" value="Protein kinase-like (PK-like)"/>
    <property type="match status" value="1"/>
</dbReference>
<dbReference type="EMBL" id="QBIY01013302">
    <property type="protein sequence ID" value="RXN08640.1"/>
    <property type="molecule type" value="Genomic_DNA"/>
</dbReference>
<keyword evidence="4" id="KW-0808">Transferase</keyword>
<dbReference type="Proteomes" id="UP000290572">
    <property type="component" value="Unassembled WGS sequence"/>
</dbReference>
<dbReference type="STRING" id="84645.A0A498LK85"/>
<dbReference type="AlphaFoldDB" id="A0A498LK85"/>
<dbReference type="Gene3D" id="1.10.510.10">
    <property type="entry name" value="Transferase(Phosphotransferase) domain 1"/>
    <property type="match status" value="1"/>
</dbReference>
<comment type="caution">
    <text evidence="4">The sequence shown here is derived from an EMBL/GenBank/DDBJ whole genome shotgun (WGS) entry which is preliminary data.</text>
</comment>
<feature type="compositionally biased region" description="Low complexity" evidence="2">
    <location>
        <begin position="365"/>
        <end position="383"/>
    </location>
</feature>
<sequence length="431" mass="47355">MGNKQSAIKYPGYTLVSEYEQKILLKNEGGDNFAIKKLNLGQIMDWTVMICMALKYLHDSNIFHNNLQTKFMARNAVEIVGRILACSYEALPNTFSEDLRQLVKDTLQKDPGNRPSVSQILTRPFIIKHLHKMSVQTIDELYKTLDVLRNLAEGLETVHFNTTVSSLTGGVVGLAGGITSLVGLILAPFTLGASLIVTGVGIGTAVAGGITAGASNITNMVNQQTNRQKIKMIITEFQEKITSIICCIQNISTAVETLENEFSTSNGSLSNTQSGVSVGARLGRGLGGIPELLRLTRFVNIGKIAAQAARTVRVAETVTGVLSAFFIAVDVFFVFLDSREIHNMRRDYALKSSRQESTSNQATGLNDRTSNNRDTTNLLSSNNQQEEELKSETMKFVTKIKETTEELRTILDTLRDTLNPNSETSNTDNYE</sequence>
<dbReference type="PANTHER" id="PTHR14096:SF34">
    <property type="entry name" value="APOLIPOPROTEIN L3-LIKE-RELATED"/>
    <property type="match status" value="1"/>
</dbReference>
<evidence type="ECO:0000256" key="3">
    <source>
        <dbReference type="SAM" id="Phobius"/>
    </source>
</evidence>
<evidence type="ECO:0000313" key="4">
    <source>
        <dbReference type="EMBL" id="RXN08640.1"/>
    </source>
</evidence>
<comment type="similarity">
    <text evidence="1">Belongs to the apolipoprotein L family.</text>
</comment>
<accession>A0A498LK85</accession>
<dbReference type="GO" id="GO:0005576">
    <property type="term" value="C:extracellular region"/>
    <property type="evidence" value="ECO:0007669"/>
    <property type="project" value="InterPro"/>
</dbReference>
<dbReference type="InterPro" id="IPR011009">
    <property type="entry name" value="Kinase-like_dom_sf"/>
</dbReference>
<reference evidence="4 5" key="1">
    <citation type="submission" date="2018-03" db="EMBL/GenBank/DDBJ databases">
        <title>Draft genome sequence of Rohu Carp (Labeo rohita).</title>
        <authorList>
            <person name="Das P."/>
            <person name="Kushwaha B."/>
            <person name="Joshi C.G."/>
            <person name="Kumar D."/>
            <person name="Nagpure N.S."/>
            <person name="Sahoo L."/>
            <person name="Das S.P."/>
            <person name="Bit A."/>
            <person name="Patnaik S."/>
            <person name="Meher P.K."/>
            <person name="Jayasankar P."/>
            <person name="Koringa P.G."/>
            <person name="Patel N.V."/>
            <person name="Hinsu A.T."/>
            <person name="Kumar R."/>
            <person name="Pandey M."/>
            <person name="Agarwal S."/>
            <person name="Srivastava S."/>
            <person name="Singh M."/>
            <person name="Iquebal M.A."/>
            <person name="Jaiswal S."/>
            <person name="Angadi U.B."/>
            <person name="Kumar N."/>
            <person name="Raza M."/>
            <person name="Shah T.M."/>
            <person name="Rai A."/>
            <person name="Jena J.K."/>
        </authorList>
    </citation>
    <scope>NUCLEOTIDE SEQUENCE [LARGE SCALE GENOMIC DNA]</scope>
    <source>
        <strain evidence="4">DASCIFA01</strain>
        <tissue evidence="4">Testis</tissue>
    </source>
</reference>
<keyword evidence="3" id="KW-0812">Transmembrane</keyword>
<dbReference type="PANTHER" id="PTHR14096">
    <property type="entry name" value="APOLIPOPROTEIN L"/>
    <property type="match status" value="1"/>
</dbReference>